<dbReference type="InterPro" id="IPR009057">
    <property type="entry name" value="Homeodomain-like_sf"/>
</dbReference>
<dbReference type="Pfam" id="PF12833">
    <property type="entry name" value="HTH_18"/>
    <property type="match status" value="1"/>
</dbReference>
<evidence type="ECO:0000313" key="6">
    <source>
        <dbReference type="Proteomes" id="UP001430149"/>
    </source>
</evidence>
<dbReference type="InterPro" id="IPR050204">
    <property type="entry name" value="AraC_XylS_family_regulators"/>
</dbReference>
<dbReference type="SMART" id="SM00342">
    <property type="entry name" value="HTH_ARAC"/>
    <property type="match status" value="1"/>
</dbReference>
<keyword evidence="6" id="KW-1185">Reference proteome</keyword>
<dbReference type="InterPro" id="IPR018062">
    <property type="entry name" value="HTH_AraC-typ_CS"/>
</dbReference>
<dbReference type="PROSITE" id="PS01124">
    <property type="entry name" value="HTH_ARAC_FAMILY_2"/>
    <property type="match status" value="1"/>
</dbReference>
<accession>A0ABS2K146</accession>
<dbReference type="PROSITE" id="PS00041">
    <property type="entry name" value="HTH_ARAC_FAMILY_1"/>
    <property type="match status" value="1"/>
</dbReference>
<evidence type="ECO:0000313" key="5">
    <source>
        <dbReference type="EMBL" id="MBM7124483.1"/>
    </source>
</evidence>
<sequence>MSVFAYGQRLGRSFNIDDPPTLVARTSRDFPLAVTELRSDKPATGPSAPIGGQEGYWIFLHLRALDAYEVRLNGQSRPVRSVGVGHTSFYDLKLDPVIHIDGPFHFLNFYISHDALVEFAEILDIPAVNNLAWECRELIEDPVIFQIGKCLLHAMNAEMPTNKMFVDHLLFAFLGHLVMKYGGLETPSHHVQGGLPSWMLRKSMQWMRENLVGGITLVDVANECGISVSSFMRLFKKSTGFSPHQWLVSQRIEKSIELMRDHKASLTQIAIASGFSDQSHFTRTFTRKMGVSPSVWRSSCDD</sequence>
<keyword evidence="1" id="KW-0805">Transcription regulation</keyword>
<evidence type="ECO:0000256" key="3">
    <source>
        <dbReference type="ARBA" id="ARBA00023163"/>
    </source>
</evidence>
<name>A0ABS2K146_9GAMM</name>
<gene>
    <name evidence="5" type="ORF">ISP19_03750</name>
</gene>
<dbReference type="Gene3D" id="1.10.10.60">
    <property type="entry name" value="Homeodomain-like"/>
    <property type="match status" value="2"/>
</dbReference>
<dbReference type="EMBL" id="JADIKE010000027">
    <property type="protein sequence ID" value="MBM7124483.1"/>
    <property type="molecule type" value="Genomic_DNA"/>
</dbReference>
<protein>
    <submittedName>
        <fullName evidence="5">Helix-turn-helix transcriptional regulator</fullName>
    </submittedName>
</protein>
<dbReference type="RefSeq" id="WP_204680008.1">
    <property type="nucleotide sequence ID" value="NZ_BSNR01000017.1"/>
</dbReference>
<evidence type="ECO:0000256" key="2">
    <source>
        <dbReference type="ARBA" id="ARBA00023125"/>
    </source>
</evidence>
<comment type="caution">
    <text evidence="5">The sequence shown here is derived from an EMBL/GenBank/DDBJ whole genome shotgun (WGS) entry which is preliminary data.</text>
</comment>
<dbReference type="InterPro" id="IPR018060">
    <property type="entry name" value="HTH_AraC"/>
</dbReference>
<proteinExistence type="predicted"/>
<keyword evidence="2" id="KW-0238">DNA-binding</keyword>
<feature type="domain" description="HTH araC/xylS-type" evidence="4">
    <location>
        <begin position="201"/>
        <end position="299"/>
    </location>
</feature>
<evidence type="ECO:0000259" key="4">
    <source>
        <dbReference type="PROSITE" id="PS01124"/>
    </source>
</evidence>
<dbReference type="InterPro" id="IPR020449">
    <property type="entry name" value="Tscrpt_reg_AraC-type_HTH"/>
</dbReference>
<reference evidence="5" key="1">
    <citation type="submission" date="2020-10" db="EMBL/GenBank/DDBJ databases">
        <title>Phylogeny of dyella-like bacteria.</title>
        <authorList>
            <person name="Fu J."/>
        </authorList>
    </citation>
    <scope>NUCLEOTIDE SEQUENCE</scope>
    <source>
        <strain evidence="5">DHOC52</strain>
    </source>
</reference>
<keyword evidence="3" id="KW-0804">Transcription</keyword>
<dbReference type="Proteomes" id="UP001430149">
    <property type="component" value="Unassembled WGS sequence"/>
</dbReference>
<dbReference type="PANTHER" id="PTHR46796:SF14">
    <property type="entry name" value="TRANSCRIPTIONAL REGULATORY PROTEIN"/>
    <property type="match status" value="1"/>
</dbReference>
<dbReference type="SUPFAM" id="SSF46689">
    <property type="entry name" value="Homeodomain-like"/>
    <property type="match status" value="2"/>
</dbReference>
<dbReference type="PANTHER" id="PTHR46796">
    <property type="entry name" value="HTH-TYPE TRANSCRIPTIONAL ACTIVATOR RHAS-RELATED"/>
    <property type="match status" value="1"/>
</dbReference>
<dbReference type="PRINTS" id="PR00032">
    <property type="entry name" value="HTHARAC"/>
</dbReference>
<organism evidence="5 6">
    <name type="scientific">Dyella flava</name>
    <dbReference type="NCBI Taxonomy" id="1920170"/>
    <lineage>
        <taxon>Bacteria</taxon>
        <taxon>Pseudomonadati</taxon>
        <taxon>Pseudomonadota</taxon>
        <taxon>Gammaproteobacteria</taxon>
        <taxon>Lysobacterales</taxon>
        <taxon>Rhodanobacteraceae</taxon>
        <taxon>Dyella</taxon>
    </lineage>
</organism>
<evidence type="ECO:0000256" key="1">
    <source>
        <dbReference type="ARBA" id="ARBA00023015"/>
    </source>
</evidence>